<dbReference type="InterPro" id="IPR052921">
    <property type="entry name" value="GPCR1_Superfamily_Member"/>
</dbReference>
<dbReference type="Pfam" id="PF00001">
    <property type="entry name" value="7tm_1"/>
    <property type="match status" value="1"/>
</dbReference>
<comment type="subcellular location">
    <subcellularLocation>
        <location evidence="1">Membrane</location>
    </subcellularLocation>
</comment>
<proteinExistence type="predicted"/>
<sequence length="216" mass="24209">MEEINIAYITLSVMGLSFISSVFTKTSMNRCTSSLLLCNLTPLFTLFIFYSAGGTELFLSAVMTFDRYVSTCKPLRYPAIMRKPTVTSLLVLARFVSACPLGGEAILISEVQSYQSDLDGIFCNNGIFTLHCAKSRALTTFGIVSLLNLSMILVLFTSFTYTNILIISVLKHLEEKLPHLLVLINFTYLSTYDVVVARVESEFSKHVRFIMTLQFL</sequence>
<keyword evidence="8" id="KW-1185">Reference proteome</keyword>
<evidence type="ECO:0000256" key="2">
    <source>
        <dbReference type="ARBA" id="ARBA00022692"/>
    </source>
</evidence>
<dbReference type="GO" id="GO:0004930">
    <property type="term" value="F:G protein-coupled receptor activity"/>
    <property type="evidence" value="ECO:0007669"/>
    <property type="project" value="InterPro"/>
</dbReference>
<feature type="non-terminal residue" evidence="7">
    <location>
        <position position="216"/>
    </location>
</feature>
<evidence type="ECO:0000256" key="5">
    <source>
        <dbReference type="SAM" id="Phobius"/>
    </source>
</evidence>
<evidence type="ECO:0000313" key="8">
    <source>
        <dbReference type="Proteomes" id="UP000250572"/>
    </source>
</evidence>
<accession>A0A315VXV0</accession>
<dbReference type="PANTHER" id="PTHR26451">
    <property type="entry name" value="G_PROTEIN_RECEP_F1_2 DOMAIN-CONTAINING PROTEIN"/>
    <property type="match status" value="1"/>
</dbReference>
<dbReference type="PROSITE" id="PS50262">
    <property type="entry name" value="G_PROTEIN_RECEP_F1_2"/>
    <property type="match status" value="1"/>
</dbReference>
<keyword evidence="4 5" id="KW-0472">Membrane</keyword>
<dbReference type="GO" id="GO:0016020">
    <property type="term" value="C:membrane"/>
    <property type="evidence" value="ECO:0007669"/>
    <property type="project" value="UniProtKB-SubCell"/>
</dbReference>
<dbReference type="GO" id="GO:0004984">
    <property type="term" value="F:olfactory receptor activity"/>
    <property type="evidence" value="ECO:0007669"/>
    <property type="project" value="TreeGrafter"/>
</dbReference>
<reference evidence="7 8" key="1">
    <citation type="journal article" date="2018" name="G3 (Bethesda)">
        <title>A High-Quality Reference Genome for the Invasive Mosquitofish Gambusia affinis Using a Chicago Library.</title>
        <authorList>
            <person name="Hoffberg S.L."/>
            <person name="Troendle N.J."/>
            <person name="Glenn T.C."/>
            <person name="Mahmud O."/>
            <person name="Louha S."/>
            <person name="Chalopin D."/>
            <person name="Bennetzen J.L."/>
            <person name="Mauricio R."/>
        </authorList>
    </citation>
    <scope>NUCLEOTIDE SEQUENCE [LARGE SCALE GENOMIC DNA]</scope>
    <source>
        <strain evidence="7">NE01/NJP1002.9</strain>
        <tissue evidence="7">Muscle</tissue>
    </source>
</reference>
<evidence type="ECO:0000256" key="3">
    <source>
        <dbReference type="ARBA" id="ARBA00022989"/>
    </source>
</evidence>
<keyword evidence="2 5" id="KW-0812">Transmembrane</keyword>
<dbReference type="GO" id="GO:0005549">
    <property type="term" value="F:odorant binding"/>
    <property type="evidence" value="ECO:0007669"/>
    <property type="project" value="TreeGrafter"/>
</dbReference>
<name>A0A315VXV0_GAMAF</name>
<feature type="transmembrane region" description="Helical" evidence="5">
    <location>
        <begin position="35"/>
        <end position="53"/>
    </location>
</feature>
<keyword evidence="3 5" id="KW-1133">Transmembrane helix</keyword>
<evidence type="ECO:0000256" key="1">
    <source>
        <dbReference type="ARBA" id="ARBA00004370"/>
    </source>
</evidence>
<dbReference type="AlphaFoldDB" id="A0A315VXV0"/>
<dbReference type="InterPro" id="IPR000276">
    <property type="entry name" value="GPCR_Rhodpsn"/>
</dbReference>
<comment type="caution">
    <text evidence="7">The sequence shown here is derived from an EMBL/GenBank/DDBJ whole genome shotgun (WGS) entry which is preliminary data.</text>
</comment>
<gene>
    <name evidence="7" type="ORF">CCH79_00015973</name>
</gene>
<evidence type="ECO:0000256" key="4">
    <source>
        <dbReference type="ARBA" id="ARBA00023136"/>
    </source>
</evidence>
<dbReference type="InterPro" id="IPR017452">
    <property type="entry name" value="GPCR_Rhodpsn_7TM"/>
</dbReference>
<feature type="transmembrane region" description="Helical" evidence="5">
    <location>
        <begin position="6"/>
        <end position="23"/>
    </location>
</feature>
<feature type="domain" description="G-protein coupled receptors family 1 profile" evidence="6">
    <location>
        <begin position="1"/>
        <end position="216"/>
    </location>
</feature>
<protein>
    <recommendedName>
        <fullName evidence="6">G-protein coupled receptors family 1 profile domain-containing protein</fullName>
    </recommendedName>
</protein>
<dbReference type="Proteomes" id="UP000250572">
    <property type="component" value="Unassembled WGS sequence"/>
</dbReference>
<dbReference type="PANTHER" id="PTHR26451:SF847">
    <property type="entry name" value="ODORANT RECEPTOR-RELATED"/>
    <property type="match status" value="1"/>
</dbReference>
<evidence type="ECO:0000259" key="6">
    <source>
        <dbReference type="PROSITE" id="PS50262"/>
    </source>
</evidence>
<evidence type="ECO:0000313" key="7">
    <source>
        <dbReference type="EMBL" id="PWA28400.1"/>
    </source>
</evidence>
<organism evidence="7 8">
    <name type="scientific">Gambusia affinis</name>
    <name type="common">Western mosquitofish</name>
    <name type="synonym">Heterandria affinis</name>
    <dbReference type="NCBI Taxonomy" id="33528"/>
    <lineage>
        <taxon>Eukaryota</taxon>
        <taxon>Metazoa</taxon>
        <taxon>Chordata</taxon>
        <taxon>Craniata</taxon>
        <taxon>Vertebrata</taxon>
        <taxon>Euteleostomi</taxon>
        <taxon>Actinopterygii</taxon>
        <taxon>Neopterygii</taxon>
        <taxon>Teleostei</taxon>
        <taxon>Neoteleostei</taxon>
        <taxon>Acanthomorphata</taxon>
        <taxon>Ovalentaria</taxon>
        <taxon>Atherinomorphae</taxon>
        <taxon>Cyprinodontiformes</taxon>
        <taxon>Poeciliidae</taxon>
        <taxon>Poeciliinae</taxon>
        <taxon>Gambusia</taxon>
    </lineage>
</organism>
<dbReference type="Gene3D" id="1.20.1070.10">
    <property type="entry name" value="Rhodopsin 7-helix transmembrane proteins"/>
    <property type="match status" value="1"/>
</dbReference>
<dbReference type="SUPFAM" id="SSF81321">
    <property type="entry name" value="Family A G protein-coupled receptor-like"/>
    <property type="match status" value="1"/>
</dbReference>
<dbReference type="EMBL" id="NHOQ01000837">
    <property type="protein sequence ID" value="PWA28400.1"/>
    <property type="molecule type" value="Genomic_DNA"/>
</dbReference>
<feature type="transmembrane region" description="Helical" evidence="5">
    <location>
        <begin position="146"/>
        <end position="170"/>
    </location>
</feature>